<dbReference type="EMBL" id="JACIJD010000026">
    <property type="protein sequence ID" value="MBB5695943.1"/>
    <property type="molecule type" value="Genomic_DNA"/>
</dbReference>
<evidence type="ECO:0000259" key="3">
    <source>
        <dbReference type="Pfam" id="PF13476"/>
    </source>
</evidence>
<feature type="coiled-coil region" evidence="1">
    <location>
        <begin position="420"/>
        <end position="475"/>
    </location>
</feature>
<keyword evidence="1" id="KW-0175">Coiled coil</keyword>
<protein>
    <submittedName>
        <fullName evidence="4">DNA repair exonuclease SbcCD ATPase subunit</fullName>
    </submittedName>
</protein>
<proteinExistence type="predicted"/>
<organism evidence="4 5">
    <name type="scientific">Muricoccus pecuniae</name>
    <dbReference type="NCBI Taxonomy" id="693023"/>
    <lineage>
        <taxon>Bacteria</taxon>
        <taxon>Pseudomonadati</taxon>
        <taxon>Pseudomonadota</taxon>
        <taxon>Alphaproteobacteria</taxon>
        <taxon>Acetobacterales</taxon>
        <taxon>Roseomonadaceae</taxon>
        <taxon>Muricoccus</taxon>
    </lineage>
</organism>
<dbReference type="PANTHER" id="PTHR32182">
    <property type="entry name" value="DNA REPLICATION AND REPAIR PROTEIN RECF"/>
    <property type="match status" value="1"/>
</dbReference>
<dbReference type="Gene3D" id="1.10.287.1490">
    <property type="match status" value="1"/>
</dbReference>
<sequence length="1035" mass="110878">MSRTYLSHVELRNFRTFGRFRLDIAPGPGLTLMVGPNGLGKSSFFDGIEWCLSGRIRRFADHVGRLSESAYLTRRDAEMPNSHVVSLSFDAGEAFTRSANSAPDAARLVAALKTDGWGEIKDLAAYLNLTHFLGQAAQQRFTSRNKNDQWEALKGPSGIDRLEEVRLALRGPATTAAFRRRLALQAAEVELAEQALSRWGDDSARLAALRASAQASGTPSAEAIERDLEALETACIEAGLDTAAAWKMGDRTRTLIALRERMDDERARALEGQRQVERLHLLAMRYESLAAAADTDGAAADAARETVGAATAALSQAALASRSVEKRVATEAESVAQAKTVLRRSTELAEAIEATAELATSVARLAERRDALSVSLGETAATCAATAEALAAARARQVARRMLQERRGVDEGVVARAGRLAALTLEAQTAEGRAIRAREDAMAAATSAEALRGHIDGLRVELTAQEADLATARRRASEMADAIATVAKHIGEHDEHCPVCATEFAAGALKILAEAASRGQNEELTRQAQKVEAIRRSLEAATAALATADESSVRADAARVEADAAGKALANARAEVAMLLGAELGDDLAALADRRLAATAAELSDVEADIASTDASIAELAAAAEDAERRHEALRAERDGIERDIAAAEKRIGELGQTLGGEALAAEPDALTARIEADRQALAKSEGRYSAVQVELAAALAVETTTRQRLDAVDAARTQAEKAIAGARTERQNLTRDWTAAGIAGEPSGRGAAEHGDALARRLAGIDGLLAEADRIARALQELAALSELRTLEGRMAEKAEQDGMRDPSQHERTLQQRLDGARSARRATERTQEAVNAYTVQLKKRVDRFSVEFLMPLNGLIEDFNKTLLSTPGETVQFSADTAVNRTALGMQLRYADEVDNSRYDTGLAPQLVLSEGQMAANGFSILCAASVAYKWSNWRALLLDDPLQHNDIVHAAAFADVMRNLVEYEGYQLLMSSHDRAEGEFLFRKFDAAGLPCTMVTLTAPSRDGVLHEPPRHNVAASKLLARPLAEAS</sequence>
<evidence type="ECO:0000256" key="2">
    <source>
        <dbReference type="SAM" id="MobiDB-lite"/>
    </source>
</evidence>
<dbReference type="Gene3D" id="3.40.50.300">
    <property type="entry name" value="P-loop containing nucleotide triphosphate hydrolases"/>
    <property type="match status" value="2"/>
</dbReference>
<dbReference type="RefSeq" id="WP_184521097.1">
    <property type="nucleotide sequence ID" value="NZ_JACIJD010000026.1"/>
</dbReference>
<feature type="coiled-coil region" evidence="1">
    <location>
        <begin position="610"/>
        <end position="651"/>
    </location>
</feature>
<feature type="coiled-coil region" evidence="1">
    <location>
        <begin position="521"/>
        <end position="575"/>
    </location>
</feature>
<dbReference type="Proteomes" id="UP000580654">
    <property type="component" value="Unassembled WGS sequence"/>
</dbReference>
<dbReference type="GO" id="GO:0000731">
    <property type="term" value="P:DNA synthesis involved in DNA repair"/>
    <property type="evidence" value="ECO:0007669"/>
    <property type="project" value="TreeGrafter"/>
</dbReference>
<evidence type="ECO:0000313" key="4">
    <source>
        <dbReference type="EMBL" id="MBB5695943.1"/>
    </source>
</evidence>
<feature type="domain" description="Rad50/SbcC-type AAA" evidence="3">
    <location>
        <begin position="9"/>
        <end position="90"/>
    </location>
</feature>
<dbReference type="Pfam" id="PF13476">
    <property type="entry name" value="AAA_23"/>
    <property type="match status" value="1"/>
</dbReference>
<keyword evidence="4" id="KW-0378">Hydrolase</keyword>
<keyword evidence="4" id="KW-0269">Exonuclease</keyword>
<dbReference type="GO" id="GO:0016887">
    <property type="term" value="F:ATP hydrolysis activity"/>
    <property type="evidence" value="ECO:0007669"/>
    <property type="project" value="InterPro"/>
</dbReference>
<evidence type="ECO:0000256" key="1">
    <source>
        <dbReference type="SAM" id="Coils"/>
    </source>
</evidence>
<evidence type="ECO:0000313" key="5">
    <source>
        <dbReference type="Proteomes" id="UP000580654"/>
    </source>
</evidence>
<gene>
    <name evidence="4" type="ORF">FHS87_004011</name>
</gene>
<dbReference type="PANTHER" id="PTHR32182:SF0">
    <property type="entry name" value="DNA REPLICATION AND REPAIR PROTEIN RECF"/>
    <property type="match status" value="1"/>
</dbReference>
<dbReference type="AlphaFoldDB" id="A0A840YM19"/>
<dbReference type="SUPFAM" id="SSF52540">
    <property type="entry name" value="P-loop containing nucleoside triphosphate hydrolases"/>
    <property type="match status" value="1"/>
</dbReference>
<keyword evidence="4" id="KW-0540">Nuclease</keyword>
<reference evidence="4 5" key="1">
    <citation type="submission" date="2020-08" db="EMBL/GenBank/DDBJ databases">
        <title>Genomic Encyclopedia of Type Strains, Phase IV (KMG-IV): sequencing the most valuable type-strain genomes for metagenomic binning, comparative biology and taxonomic classification.</title>
        <authorList>
            <person name="Goeker M."/>
        </authorList>
    </citation>
    <scope>NUCLEOTIDE SEQUENCE [LARGE SCALE GENOMIC DNA]</scope>
    <source>
        <strain evidence="4 5">DSM 25622</strain>
    </source>
</reference>
<feature type="region of interest" description="Disordered" evidence="2">
    <location>
        <begin position="797"/>
        <end position="831"/>
    </location>
</feature>
<name>A0A840YM19_9PROT</name>
<dbReference type="GO" id="GO:0006302">
    <property type="term" value="P:double-strand break repair"/>
    <property type="evidence" value="ECO:0007669"/>
    <property type="project" value="InterPro"/>
</dbReference>
<dbReference type="InterPro" id="IPR038729">
    <property type="entry name" value="Rad50/SbcC_AAA"/>
</dbReference>
<dbReference type="GO" id="GO:0004527">
    <property type="term" value="F:exonuclease activity"/>
    <property type="evidence" value="ECO:0007669"/>
    <property type="project" value="UniProtKB-KW"/>
</dbReference>
<comment type="caution">
    <text evidence="4">The sequence shown here is derived from an EMBL/GenBank/DDBJ whole genome shotgun (WGS) entry which is preliminary data.</text>
</comment>
<keyword evidence="5" id="KW-1185">Reference proteome</keyword>
<dbReference type="InterPro" id="IPR027417">
    <property type="entry name" value="P-loop_NTPase"/>
</dbReference>
<accession>A0A840YM19</accession>